<evidence type="ECO:0000313" key="2">
    <source>
        <dbReference type="EMBL" id="WVN89156.1"/>
    </source>
</evidence>
<feature type="region of interest" description="Disordered" evidence="1">
    <location>
        <begin position="237"/>
        <end position="293"/>
    </location>
</feature>
<dbReference type="KEGG" id="cdep:91088582"/>
<keyword evidence="3" id="KW-1185">Reference proteome</keyword>
<feature type="compositionally biased region" description="Polar residues" evidence="1">
    <location>
        <begin position="242"/>
        <end position="253"/>
    </location>
</feature>
<sequence>MSDMSLTSGSDIPSQQQESMPTVELSFSTGANGAWDDRELINAANSAMKEFHTHHPGPGTWLDKATAATALGRPLPGANDYGTAWYTASVPPVNTSEPETPAKKKRKTKQSTAVNPYDSVNTYSPSIPALPAEPSDRANRRSVESPRYQPPSPGGMLEVVDEAAADAEWGEVEEVYDEDHWEAEDESPYKSEEQVRPQEYGVYDTTHMSREDALRHAMTAQYWAGYWMGVVQTKSESDGLGRQNQGQSKSVTSFLGKAQDANGGPHGKRRRSTNLCINRQPYSNTNGLSNLKR</sequence>
<name>A0AAJ8JVI3_9TREE</name>
<dbReference type="RefSeq" id="XP_066069856.1">
    <property type="nucleotide sequence ID" value="XM_066213759.1"/>
</dbReference>
<reference evidence="2" key="2">
    <citation type="journal article" date="2022" name="Elife">
        <title>Obligate sexual reproduction of a homothallic fungus closely related to the Cryptococcus pathogenic species complex.</title>
        <authorList>
            <person name="Passer A.R."/>
            <person name="Clancey S.A."/>
            <person name="Shea T."/>
            <person name="David-Palma M."/>
            <person name="Averette A.F."/>
            <person name="Boekhout T."/>
            <person name="Porcel B.M."/>
            <person name="Nowrousian M."/>
            <person name="Cuomo C.A."/>
            <person name="Sun S."/>
            <person name="Heitman J."/>
            <person name="Coelho M.A."/>
        </authorList>
    </citation>
    <scope>NUCLEOTIDE SEQUENCE</scope>
    <source>
        <strain evidence="2">CBS 7841</strain>
    </source>
</reference>
<protein>
    <submittedName>
        <fullName evidence="2">Uncharacterized protein</fullName>
    </submittedName>
</protein>
<evidence type="ECO:0000313" key="3">
    <source>
        <dbReference type="Proteomes" id="UP000094043"/>
    </source>
</evidence>
<dbReference type="AlphaFoldDB" id="A0AAJ8JVI3"/>
<feature type="compositionally biased region" description="Polar residues" evidence="1">
    <location>
        <begin position="273"/>
        <end position="293"/>
    </location>
</feature>
<organism evidence="2 3">
    <name type="scientific">Cryptococcus depauperatus CBS 7841</name>
    <dbReference type="NCBI Taxonomy" id="1295531"/>
    <lineage>
        <taxon>Eukaryota</taxon>
        <taxon>Fungi</taxon>
        <taxon>Dikarya</taxon>
        <taxon>Basidiomycota</taxon>
        <taxon>Agaricomycotina</taxon>
        <taxon>Tremellomycetes</taxon>
        <taxon>Tremellales</taxon>
        <taxon>Cryptococcaceae</taxon>
        <taxon>Cryptococcus</taxon>
    </lineage>
</organism>
<evidence type="ECO:0000256" key="1">
    <source>
        <dbReference type="SAM" id="MobiDB-lite"/>
    </source>
</evidence>
<gene>
    <name evidence="2" type="ORF">L203_104372</name>
</gene>
<accession>A0AAJ8JVI3</accession>
<feature type="region of interest" description="Disordered" evidence="1">
    <location>
        <begin position="1"/>
        <end position="31"/>
    </location>
</feature>
<reference evidence="2" key="3">
    <citation type="submission" date="2024-01" db="EMBL/GenBank/DDBJ databases">
        <authorList>
            <person name="Coelho M.A."/>
            <person name="David-Palma M."/>
            <person name="Shea T."/>
            <person name="Sun S."/>
            <person name="Cuomo C.A."/>
            <person name="Heitman J."/>
        </authorList>
    </citation>
    <scope>NUCLEOTIDE SEQUENCE</scope>
    <source>
        <strain evidence="2">CBS 7841</strain>
    </source>
</reference>
<dbReference type="EMBL" id="CP143788">
    <property type="protein sequence ID" value="WVN89156.1"/>
    <property type="molecule type" value="Genomic_DNA"/>
</dbReference>
<reference evidence="2" key="1">
    <citation type="submission" date="2016-06" db="EMBL/GenBank/DDBJ databases">
        <authorList>
            <person name="Cuomo C."/>
            <person name="Litvintseva A."/>
            <person name="Heitman J."/>
            <person name="Chen Y."/>
            <person name="Sun S."/>
            <person name="Springer D."/>
            <person name="Dromer F."/>
            <person name="Young S."/>
            <person name="Zeng Q."/>
            <person name="Chapman S."/>
            <person name="Gujja S."/>
            <person name="Saif S."/>
            <person name="Birren B."/>
        </authorList>
    </citation>
    <scope>NUCLEOTIDE SEQUENCE</scope>
    <source>
        <strain evidence="2">CBS 7841</strain>
    </source>
</reference>
<feature type="region of interest" description="Disordered" evidence="1">
    <location>
        <begin position="89"/>
        <end position="155"/>
    </location>
</feature>
<proteinExistence type="predicted"/>
<dbReference type="GeneID" id="91088582"/>
<feature type="compositionally biased region" description="Basic and acidic residues" evidence="1">
    <location>
        <begin position="134"/>
        <end position="144"/>
    </location>
</feature>
<dbReference type="Proteomes" id="UP000094043">
    <property type="component" value="Chromosome 5"/>
</dbReference>
<feature type="compositionally biased region" description="Polar residues" evidence="1">
    <location>
        <begin position="110"/>
        <end position="125"/>
    </location>
</feature>